<dbReference type="Gene3D" id="1.25.40.570">
    <property type="match status" value="1"/>
</dbReference>
<dbReference type="PANTHER" id="PTHR14145">
    <property type="entry name" value="26S PROTESOME SUBUNIT 6"/>
    <property type="match status" value="1"/>
</dbReference>
<dbReference type="Pfam" id="PF21154">
    <property type="entry name" value="RPN7_PSMD6_C"/>
    <property type="match status" value="1"/>
</dbReference>
<feature type="region of interest" description="Disordered" evidence="2">
    <location>
        <begin position="1"/>
        <end position="47"/>
    </location>
</feature>
<gene>
    <name evidence="4" type="ORF">ACHAW5_008227</name>
</gene>
<reference evidence="4 5" key="1">
    <citation type="submission" date="2024-10" db="EMBL/GenBank/DDBJ databases">
        <title>Updated reference genomes for cyclostephanoid diatoms.</title>
        <authorList>
            <person name="Roberts W.R."/>
            <person name="Alverson A.J."/>
        </authorList>
    </citation>
    <scope>NUCLEOTIDE SEQUENCE [LARGE SCALE GENOMIC DNA]</scope>
    <source>
        <strain evidence="4 5">AJA276-08</strain>
    </source>
</reference>
<dbReference type="PANTHER" id="PTHR14145:SF1">
    <property type="entry name" value="26S PROTEASOME NON-ATPASE REGULATORY SUBUNIT 6"/>
    <property type="match status" value="1"/>
</dbReference>
<evidence type="ECO:0000256" key="1">
    <source>
        <dbReference type="ARBA" id="ARBA00022942"/>
    </source>
</evidence>
<dbReference type="GO" id="GO:0000502">
    <property type="term" value="C:proteasome complex"/>
    <property type="evidence" value="ECO:0007669"/>
    <property type="project" value="UniProtKB-KW"/>
</dbReference>
<dbReference type="Pfam" id="PF01399">
    <property type="entry name" value="PCI"/>
    <property type="match status" value="1"/>
</dbReference>
<dbReference type="Pfam" id="PF10602">
    <property type="entry name" value="RPN7"/>
    <property type="match status" value="1"/>
</dbReference>
<keyword evidence="1" id="KW-0647">Proteasome</keyword>
<name>A0ABD3MDJ0_9STRA</name>
<evidence type="ECO:0000256" key="2">
    <source>
        <dbReference type="SAM" id="MobiDB-lite"/>
    </source>
</evidence>
<keyword evidence="5" id="KW-1185">Reference proteome</keyword>
<feature type="region of interest" description="Disordered" evidence="2">
    <location>
        <begin position="108"/>
        <end position="143"/>
    </location>
</feature>
<dbReference type="SMART" id="SM00088">
    <property type="entry name" value="PINT"/>
    <property type="match status" value="1"/>
</dbReference>
<dbReference type="InterPro" id="IPR019585">
    <property type="entry name" value="Rpn7/CSN1"/>
</dbReference>
<evidence type="ECO:0000259" key="3">
    <source>
        <dbReference type="PROSITE" id="PS50250"/>
    </source>
</evidence>
<dbReference type="FunFam" id="1.25.40.570:FF:000005">
    <property type="entry name" value="26S proteasome regulatory subunit N7"/>
    <property type="match status" value="1"/>
</dbReference>
<dbReference type="Proteomes" id="UP001530315">
    <property type="component" value="Unassembled WGS sequence"/>
</dbReference>
<organism evidence="4 5">
    <name type="scientific">Stephanodiscus triporus</name>
    <dbReference type="NCBI Taxonomy" id="2934178"/>
    <lineage>
        <taxon>Eukaryota</taxon>
        <taxon>Sar</taxon>
        <taxon>Stramenopiles</taxon>
        <taxon>Ochrophyta</taxon>
        <taxon>Bacillariophyta</taxon>
        <taxon>Coscinodiscophyceae</taxon>
        <taxon>Thalassiosirophycidae</taxon>
        <taxon>Stephanodiscales</taxon>
        <taxon>Stephanodiscaceae</taxon>
        <taxon>Stephanodiscus</taxon>
    </lineage>
</organism>
<dbReference type="InterPro" id="IPR045135">
    <property type="entry name" value="Rpn7_N"/>
</dbReference>
<evidence type="ECO:0000313" key="5">
    <source>
        <dbReference type="Proteomes" id="UP001530315"/>
    </source>
</evidence>
<dbReference type="InterPro" id="IPR036390">
    <property type="entry name" value="WH_DNA-bd_sf"/>
</dbReference>
<proteinExistence type="predicted"/>
<evidence type="ECO:0000313" key="4">
    <source>
        <dbReference type="EMBL" id="KAL3762003.1"/>
    </source>
</evidence>
<accession>A0ABD3MDJ0</accession>
<feature type="domain" description="PCI" evidence="3">
    <location>
        <begin position="311"/>
        <end position="479"/>
    </location>
</feature>
<feature type="compositionally biased region" description="Gly residues" evidence="2">
    <location>
        <begin position="130"/>
        <end position="139"/>
    </location>
</feature>
<dbReference type="SUPFAM" id="SSF46785">
    <property type="entry name" value="Winged helix' DNA-binding domain"/>
    <property type="match status" value="1"/>
</dbReference>
<dbReference type="EMBL" id="JALLAZ020001839">
    <property type="protein sequence ID" value="KAL3762003.1"/>
    <property type="molecule type" value="Genomic_DNA"/>
</dbReference>
<dbReference type="InterPro" id="IPR000717">
    <property type="entry name" value="PCI_dom"/>
</dbReference>
<protein>
    <recommendedName>
        <fullName evidence="3">PCI domain-containing protein</fullName>
    </recommendedName>
</protein>
<comment type="caution">
    <text evidence="4">The sequence shown here is derived from an EMBL/GenBank/DDBJ whole genome shotgun (WGS) entry which is preliminary data.</text>
</comment>
<sequence>MAPTMDIDENKAPTPPPPTPPATTAKPKKTKVAAPSASSESASAHPDMSLAQDIHRLVMVHEGKLSSGDATSIIGGGRSVEDLLDGVMSRVGTGGKCVADAIRANWARHAGGGGGPEKAEEEEEEEGGPSSSGGGGDGGATPAPAAAVEIVVGGDDDGEPLLNPSLYRHLRSALSYASPSALSESDLDALLSHHESVLVSLNSAVTRASDEAGDMEVLSAMMDVARYKARCCAKDDAMDAYRAVLALPKLSAGKRLDAHLEMARVCSFWGDFRGYGDALAVAARAIAKGGDWDRRNRLRVYQALAFLLVRDAEGASKLLVEGIATFSCAELCDYPEFVTYAIVTGLLCLKRTELKKSIIDGSEVLQVAKDIPVLIRLANTLYDCDYKAYLNALVDLQPHLVANRYLQPHAGYLLRELHVLAYKQFLDSYQSVTLESMASSFGVGTEFLDVQLSRFIAAGRLTAKIDKYGGVVETNRPDWKNARYQEMIQKGDLLLNRIQKLGRVVDL</sequence>
<feature type="compositionally biased region" description="Low complexity" evidence="2">
    <location>
        <begin position="32"/>
        <end position="44"/>
    </location>
</feature>
<dbReference type="PROSITE" id="PS50250">
    <property type="entry name" value="PCI"/>
    <property type="match status" value="1"/>
</dbReference>
<dbReference type="InterPro" id="IPR049549">
    <property type="entry name" value="RPN7_PSMD6_C"/>
</dbReference>
<dbReference type="AlphaFoldDB" id="A0ABD3MDJ0"/>